<feature type="compositionally biased region" description="Polar residues" evidence="8">
    <location>
        <begin position="48"/>
        <end position="65"/>
    </location>
</feature>
<proteinExistence type="inferred from homology"/>
<comment type="similarity">
    <text evidence="2 7">Belongs to the XK family.</text>
</comment>
<reference evidence="9" key="2">
    <citation type="submission" date="2020-11" db="EMBL/GenBank/DDBJ databases">
        <authorList>
            <person name="McCartney M.A."/>
            <person name="Auch B."/>
            <person name="Kono T."/>
            <person name="Mallez S."/>
            <person name="Becker A."/>
            <person name="Gohl D.M."/>
            <person name="Silverstein K.A.T."/>
            <person name="Koren S."/>
            <person name="Bechman K.B."/>
            <person name="Herman A."/>
            <person name="Abrahante J.E."/>
            <person name="Garbe J."/>
        </authorList>
    </citation>
    <scope>NUCLEOTIDE SEQUENCE</scope>
    <source>
        <strain evidence="9">Duluth1</strain>
        <tissue evidence="9">Whole animal</tissue>
    </source>
</reference>
<evidence type="ECO:0000256" key="4">
    <source>
        <dbReference type="ARBA" id="ARBA00022692"/>
    </source>
</evidence>
<keyword evidence="10" id="KW-1185">Reference proteome</keyword>
<accession>A0A9D4S757</accession>
<dbReference type="Proteomes" id="UP000828390">
    <property type="component" value="Unassembled WGS sequence"/>
</dbReference>
<evidence type="ECO:0000256" key="6">
    <source>
        <dbReference type="ARBA" id="ARBA00023136"/>
    </source>
</evidence>
<feature type="compositionally biased region" description="Polar residues" evidence="8">
    <location>
        <begin position="98"/>
        <end position="112"/>
    </location>
</feature>
<dbReference type="InterPro" id="IPR018629">
    <property type="entry name" value="XK-rel"/>
</dbReference>
<dbReference type="PANTHER" id="PTHR16024">
    <property type="entry name" value="XK-RELATED PROTEIN"/>
    <property type="match status" value="1"/>
</dbReference>
<evidence type="ECO:0000256" key="5">
    <source>
        <dbReference type="ARBA" id="ARBA00022989"/>
    </source>
</evidence>
<dbReference type="GO" id="GO:0005886">
    <property type="term" value="C:plasma membrane"/>
    <property type="evidence" value="ECO:0007669"/>
    <property type="project" value="UniProtKB-SubCell"/>
</dbReference>
<dbReference type="OrthoDB" id="6151963at2759"/>
<evidence type="ECO:0000313" key="10">
    <source>
        <dbReference type="Proteomes" id="UP000828390"/>
    </source>
</evidence>
<dbReference type="EMBL" id="JAIWYP010000001">
    <property type="protein sequence ID" value="KAH3894136.1"/>
    <property type="molecule type" value="Genomic_DNA"/>
</dbReference>
<feature type="transmembrane region" description="Helical" evidence="7">
    <location>
        <begin position="426"/>
        <end position="451"/>
    </location>
</feature>
<sequence>MADYDDVDGQMFSRLQSVDDTVSNKTKQKNSPGQTVTEIRGELRKTNSKPNTLERNANQNGDNHLSSTGSSSCEESEADRVAFDRHESETPEEMFPSRSFNSSRNTLTNSDIVNFDSCDTEEKNQDDNINHEKKDESNIPLTEATIAEDVRSTGCWKHKYFKCIRKLLLPLVGLALYGYDIYTDIALAMKYYSDDRTLAQFTFTIIFLCVPAILIMLVDISWHIIDSRAKAKGVDERKSQEPKNDVEMEVKFSNASNVSNNCYQKKLVENSTTLDTVDAVCDSSDGKEMDHLDLKLLSRPVWWARTVGSIFTLGVLGLICRTLQYTYYFMKASLTSSKDRHDFYKRKARQLQRDCYMFNFIEVFLESAPQLALQLYITFAFDKPFSHERLRSMILSTASITWNYSAYYRCNRANAAKKQDINFKSFVIFLLSTLSCIVPRFVCVMLFYAFFKSNLFFIIPVSIVFVVHLILVFIWIVKINPKLKGTVVSKIYKYFYYGFFSYVQFFLFLNLQGSNTKKSILLLYSIIYSENLVLAVLSFLRMRELGKSEDAFILLCLPVGFCVHVVCLMIFYGLCHPKTGKCKDGCF</sequence>
<dbReference type="InterPro" id="IPR050895">
    <property type="entry name" value="XK-related_scramblase"/>
</dbReference>
<keyword evidence="4 7" id="KW-0812">Transmembrane</keyword>
<comment type="subcellular location">
    <subcellularLocation>
        <location evidence="1">Cell membrane</location>
        <topology evidence="1">Multi-pass membrane protein</topology>
    </subcellularLocation>
    <subcellularLocation>
        <location evidence="7">Membrane</location>
        <topology evidence="7">Multi-pass membrane protein</topology>
    </subcellularLocation>
</comment>
<reference evidence="9" key="1">
    <citation type="journal article" date="2019" name="bioRxiv">
        <title>The Genome of the Zebra Mussel, Dreissena polymorpha: A Resource for Invasive Species Research.</title>
        <authorList>
            <person name="McCartney M.A."/>
            <person name="Auch B."/>
            <person name="Kono T."/>
            <person name="Mallez S."/>
            <person name="Zhang Y."/>
            <person name="Obille A."/>
            <person name="Becker A."/>
            <person name="Abrahante J.E."/>
            <person name="Garbe J."/>
            <person name="Badalamenti J.P."/>
            <person name="Herman A."/>
            <person name="Mangelson H."/>
            <person name="Liachko I."/>
            <person name="Sullivan S."/>
            <person name="Sone E.D."/>
            <person name="Koren S."/>
            <person name="Silverstein K.A.T."/>
            <person name="Beckman K.B."/>
            <person name="Gohl D.M."/>
        </authorList>
    </citation>
    <scope>NUCLEOTIDE SEQUENCE</scope>
    <source>
        <strain evidence="9">Duluth1</strain>
        <tissue evidence="9">Whole animal</tissue>
    </source>
</reference>
<name>A0A9D4S757_DREPO</name>
<keyword evidence="6 7" id="KW-0472">Membrane</keyword>
<dbReference type="Pfam" id="PF09815">
    <property type="entry name" value="XK-related"/>
    <property type="match status" value="1"/>
</dbReference>
<feature type="compositionally biased region" description="Polar residues" evidence="8">
    <location>
        <begin position="13"/>
        <end position="37"/>
    </location>
</feature>
<keyword evidence="5 7" id="KW-1133">Transmembrane helix</keyword>
<feature type="transmembrane region" description="Helical" evidence="7">
    <location>
        <begin position="521"/>
        <end position="540"/>
    </location>
</feature>
<evidence type="ECO:0000256" key="1">
    <source>
        <dbReference type="ARBA" id="ARBA00004651"/>
    </source>
</evidence>
<evidence type="ECO:0000256" key="2">
    <source>
        <dbReference type="ARBA" id="ARBA00008789"/>
    </source>
</evidence>
<feature type="region of interest" description="Disordered" evidence="8">
    <location>
        <begin position="1"/>
        <end position="136"/>
    </location>
</feature>
<feature type="transmembrane region" description="Helical" evidence="7">
    <location>
        <begin position="201"/>
        <end position="225"/>
    </location>
</feature>
<protein>
    <recommendedName>
        <fullName evidence="7">XK-related protein</fullName>
    </recommendedName>
</protein>
<evidence type="ECO:0000256" key="8">
    <source>
        <dbReference type="SAM" id="MobiDB-lite"/>
    </source>
</evidence>
<evidence type="ECO:0000256" key="7">
    <source>
        <dbReference type="RuleBase" id="RU910716"/>
    </source>
</evidence>
<evidence type="ECO:0000256" key="3">
    <source>
        <dbReference type="ARBA" id="ARBA00022475"/>
    </source>
</evidence>
<feature type="transmembrane region" description="Helical" evidence="7">
    <location>
        <begin position="302"/>
        <end position="323"/>
    </location>
</feature>
<feature type="transmembrane region" description="Helical" evidence="7">
    <location>
        <begin position="167"/>
        <end position="189"/>
    </location>
</feature>
<keyword evidence="3" id="KW-1003">Cell membrane</keyword>
<dbReference type="AlphaFoldDB" id="A0A9D4S757"/>
<gene>
    <name evidence="9" type="ORF">DPMN_018294</name>
</gene>
<evidence type="ECO:0000313" key="9">
    <source>
        <dbReference type="EMBL" id="KAH3894136.1"/>
    </source>
</evidence>
<feature type="transmembrane region" description="Helical" evidence="7">
    <location>
        <begin position="491"/>
        <end position="509"/>
    </location>
</feature>
<feature type="transmembrane region" description="Helical" evidence="7">
    <location>
        <begin position="552"/>
        <end position="574"/>
    </location>
</feature>
<organism evidence="9 10">
    <name type="scientific">Dreissena polymorpha</name>
    <name type="common">Zebra mussel</name>
    <name type="synonym">Mytilus polymorpha</name>
    <dbReference type="NCBI Taxonomy" id="45954"/>
    <lineage>
        <taxon>Eukaryota</taxon>
        <taxon>Metazoa</taxon>
        <taxon>Spiralia</taxon>
        <taxon>Lophotrochozoa</taxon>
        <taxon>Mollusca</taxon>
        <taxon>Bivalvia</taxon>
        <taxon>Autobranchia</taxon>
        <taxon>Heteroconchia</taxon>
        <taxon>Euheterodonta</taxon>
        <taxon>Imparidentia</taxon>
        <taxon>Neoheterodontei</taxon>
        <taxon>Myida</taxon>
        <taxon>Dreissenoidea</taxon>
        <taxon>Dreissenidae</taxon>
        <taxon>Dreissena</taxon>
    </lineage>
</organism>
<dbReference type="PANTHER" id="PTHR16024:SF6">
    <property type="entry name" value="XK-RELATED PROTEIN"/>
    <property type="match status" value="1"/>
</dbReference>
<comment type="caution">
    <text evidence="9">The sequence shown here is derived from an EMBL/GenBank/DDBJ whole genome shotgun (WGS) entry which is preliminary data.</text>
</comment>
<feature type="compositionally biased region" description="Basic and acidic residues" evidence="8">
    <location>
        <begin position="78"/>
        <end position="89"/>
    </location>
</feature>
<feature type="compositionally biased region" description="Basic and acidic residues" evidence="8">
    <location>
        <begin position="120"/>
        <end position="136"/>
    </location>
</feature>
<feature type="transmembrane region" description="Helical" evidence="7">
    <location>
        <begin position="457"/>
        <end position="479"/>
    </location>
</feature>